<evidence type="ECO:0000313" key="2">
    <source>
        <dbReference type="Proteomes" id="UP000248146"/>
    </source>
</evidence>
<dbReference type="OrthoDB" id="8905914at2"/>
<dbReference type="AlphaFoldDB" id="A0A2V4L239"/>
<accession>A0A2V4L239</accession>
<dbReference type="EMBL" id="QJRX01000005">
    <property type="protein sequence ID" value="PYC24574.1"/>
    <property type="molecule type" value="Genomic_DNA"/>
</dbReference>
<comment type="caution">
    <text evidence="1">The sequence shown here is derived from an EMBL/GenBank/DDBJ whole genome shotgun (WGS) entry which is preliminary data.</text>
</comment>
<gene>
    <name evidence="1" type="ORF">DMO17_10920</name>
</gene>
<dbReference type="RefSeq" id="WP_110682517.1">
    <property type="nucleotide sequence ID" value="NZ_QJRX01000005.1"/>
</dbReference>
<reference evidence="1 2" key="1">
    <citation type="submission" date="2018-06" db="EMBL/GenBank/DDBJ databases">
        <title>Pseudomonas diversity within urban Lake Michigan freshwaters.</title>
        <authorList>
            <person name="Batrich M."/>
            <person name="Hatzopoulos T."/>
            <person name="Putonti C."/>
        </authorList>
    </citation>
    <scope>NUCLEOTIDE SEQUENCE [LARGE SCALE GENOMIC DNA]</scope>
    <source>
        <strain evidence="1 2">MB-090714</strain>
    </source>
</reference>
<protein>
    <submittedName>
        <fullName evidence="1">Uncharacterized protein</fullName>
    </submittedName>
</protein>
<dbReference type="Proteomes" id="UP000248146">
    <property type="component" value="Unassembled WGS sequence"/>
</dbReference>
<name>A0A2V4L239_AQUAC</name>
<proteinExistence type="predicted"/>
<organism evidence="1 2">
    <name type="scientific">Aquipseudomonas alcaligenes</name>
    <name type="common">Pseudomonas alcaligenes</name>
    <dbReference type="NCBI Taxonomy" id="43263"/>
    <lineage>
        <taxon>Bacteria</taxon>
        <taxon>Pseudomonadati</taxon>
        <taxon>Pseudomonadota</taxon>
        <taxon>Gammaproteobacteria</taxon>
        <taxon>Pseudomonadales</taxon>
        <taxon>Pseudomonadaceae</taxon>
        <taxon>Aquipseudomonas</taxon>
    </lineage>
</organism>
<sequence length="113" mass="13033">MNSALELGSFINFFEVEPTRTHEAGWFYGAHFEAQIGADTVLATVAPDEAEFFIEWRQGERVLLKLKLVMVTEWIFQTRNGREQLFLKTATDREGICVITLRPEVAVNLELQW</sequence>
<evidence type="ECO:0000313" key="1">
    <source>
        <dbReference type="EMBL" id="PYC24574.1"/>
    </source>
</evidence>